<evidence type="ECO:0008006" key="5">
    <source>
        <dbReference type="Google" id="ProtNLM"/>
    </source>
</evidence>
<feature type="transmembrane region" description="Helical" evidence="2">
    <location>
        <begin position="240"/>
        <end position="258"/>
    </location>
</feature>
<dbReference type="PANTHER" id="PTHR43317">
    <property type="entry name" value="THERMOSPERMINE SYNTHASE ACAULIS5"/>
    <property type="match status" value="1"/>
</dbReference>
<feature type="transmembrane region" description="Helical" evidence="2">
    <location>
        <begin position="159"/>
        <end position="180"/>
    </location>
</feature>
<dbReference type="EMBL" id="FWFX01000008">
    <property type="protein sequence ID" value="SLN52709.1"/>
    <property type="molecule type" value="Genomic_DNA"/>
</dbReference>
<feature type="transmembrane region" description="Helical" evidence="2">
    <location>
        <begin position="300"/>
        <end position="318"/>
    </location>
</feature>
<accession>A0A1X6ZL59</accession>
<dbReference type="AlphaFoldDB" id="A0A1X6ZL59"/>
<feature type="transmembrane region" description="Helical" evidence="2">
    <location>
        <begin position="413"/>
        <end position="431"/>
    </location>
</feature>
<feature type="transmembrane region" description="Helical" evidence="2">
    <location>
        <begin position="125"/>
        <end position="147"/>
    </location>
</feature>
<gene>
    <name evidence="3" type="ORF">ROA7450_02660</name>
</gene>
<protein>
    <recommendedName>
        <fullName evidence="5">Spermidine synthase</fullName>
    </recommendedName>
</protein>
<name>A0A1X6ZL59_9RHOB</name>
<keyword evidence="1" id="KW-0620">Polyamine biosynthesis</keyword>
<dbReference type="RefSeq" id="WP_085806287.1">
    <property type="nucleotide sequence ID" value="NZ_FWFX01000008.1"/>
</dbReference>
<keyword evidence="2" id="KW-0472">Membrane</keyword>
<feature type="transmembrane region" description="Helical" evidence="2">
    <location>
        <begin position="357"/>
        <end position="380"/>
    </location>
</feature>
<feature type="transmembrane region" description="Helical" evidence="2">
    <location>
        <begin position="324"/>
        <end position="345"/>
    </location>
</feature>
<reference evidence="3 4" key="1">
    <citation type="submission" date="2017-03" db="EMBL/GenBank/DDBJ databases">
        <authorList>
            <person name="Afonso C.L."/>
            <person name="Miller P.J."/>
            <person name="Scott M.A."/>
            <person name="Spackman E."/>
            <person name="Goraichik I."/>
            <person name="Dimitrov K.M."/>
            <person name="Suarez D.L."/>
            <person name="Swayne D.E."/>
        </authorList>
    </citation>
    <scope>NUCLEOTIDE SEQUENCE [LARGE SCALE GENOMIC DNA]</scope>
    <source>
        <strain evidence="3 4">CECT 7450</strain>
    </source>
</reference>
<dbReference type="OrthoDB" id="8221452at2"/>
<organism evidence="3 4">
    <name type="scientific">Roseovarius albus</name>
    <dbReference type="NCBI Taxonomy" id="1247867"/>
    <lineage>
        <taxon>Bacteria</taxon>
        <taxon>Pseudomonadati</taxon>
        <taxon>Pseudomonadota</taxon>
        <taxon>Alphaproteobacteria</taxon>
        <taxon>Rhodobacterales</taxon>
        <taxon>Roseobacteraceae</taxon>
        <taxon>Roseovarius</taxon>
    </lineage>
</organism>
<evidence type="ECO:0000313" key="4">
    <source>
        <dbReference type="Proteomes" id="UP000193061"/>
    </source>
</evidence>
<keyword evidence="4" id="KW-1185">Reference proteome</keyword>
<sequence>MSDASCSGSFARIRDGRGLVVLFTLTIFLSASLLFFVQPLFAKLVLPVIGGAPAVWTTAMLFFQTVLICGYLYAHILVRFCPTRWQLGIHLGFWAVALLFLPLAIPEGWAFNANGSVTFQTLGLFALGVGVPFAVLSANAPLVQAWYRSSGAPSGDDPYFLYGASNLGSMLALLAFPLIAEPIFGATAIGNGWTIGFIAFGVCLMTVAWTIFTRPAVKPSEKAVPQDNVLPQARIGADQIAIWLLLAFVPSSLMLAVTSKISTDMGTIPMIWILPLALFLATFVLTFRKRAIMPDNWLKVLHSSSVVFLIYAFSTSPLAKGQLSMMACLLLAFFAVALYVHRQLYHARPDAGSLTTFYLVMSIGGALGGLFNSIVAPMVFDAMREGPATIAMAAIIPLFLNRPTFSRAIFHKVGALGGLLALTFVACAVLSSNPNYLIIVAGIALILALLFARPLVTFGVAMVTVTVSGAFLQYEEAHFMDRSFFGAHMVRDNHVRGLRFYSNGTTIHGIQRIDDFDVERPVPLSYYHPELPMAQVLQSDLARSASNIGIIGLGIGSLACYRLPGQTYHYYEIDSVVDQVARDPSLFTYMSSCAGDQPTYLGDARVVLEEQNDLKMSVMVIDAYSSDAVPIHLTTTQAMQLYLDRTTDNGVVIYHVSNRFYDIAVPLSRSAEALGLNIWLHDEPLTESQYADGASESRVVMVARDGANVKHILDGGNWGKMKSDGGRLWTDDYANPLSILSALR</sequence>
<feature type="transmembrane region" description="Helical" evidence="2">
    <location>
        <begin position="437"/>
        <end position="456"/>
    </location>
</feature>
<dbReference type="PANTHER" id="PTHR43317:SF1">
    <property type="entry name" value="THERMOSPERMINE SYNTHASE ACAULIS5"/>
    <property type="match status" value="1"/>
</dbReference>
<proteinExistence type="predicted"/>
<evidence type="ECO:0000256" key="2">
    <source>
        <dbReference type="SAM" id="Phobius"/>
    </source>
</evidence>
<dbReference type="InterPro" id="IPR029063">
    <property type="entry name" value="SAM-dependent_MTases_sf"/>
</dbReference>
<dbReference type="GO" id="GO:0006596">
    <property type="term" value="P:polyamine biosynthetic process"/>
    <property type="evidence" value="ECO:0007669"/>
    <property type="project" value="UniProtKB-KW"/>
</dbReference>
<feature type="transmembrane region" description="Helical" evidence="2">
    <location>
        <begin position="192"/>
        <end position="212"/>
    </location>
</feature>
<feature type="transmembrane region" description="Helical" evidence="2">
    <location>
        <begin position="270"/>
        <end position="288"/>
    </location>
</feature>
<feature type="transmembrane region" description="Helical" evidence="2">
    <location>
        <begin position="20"/>
        <end position="42"/>
    </location>
</feature>
<evidence type="ECO:0000256" key="1">
    <source>
        <dbReference type="ARBA" id="ARBA00023115"/>
    </source>
</evidence>
<evidence type="ECO:0000313" key="3">
    <source>
        <dbReference type="EMBL" id="SLN52709.1"/>
    </source>
</evidence>
<dbReference type="Proteomes" id="UP000193061">
    <property type="component" value="Unassembled WGS sequence"/>
</dbReference>
<feature type="transmembrane region" description="Helical" evidence="2">
    <location>
        <begin position="85"/>
        <end position="105"/>
    </location>
</feature>
<dbReference type="Gene3D" id="3.40.50.150">
    <property type="entry name" value="Vaccinia Virus protein VP39"/>
    <property type="match status" value="1"/>
</dbReference>
<keyword evidence="2" id="KW-1133">Transmembrane helix</keyword>
<feature type="transmembrane region" description="Helical" evidence="2">
    <location>
        <begin position="54"/>
        <end position="73"/>
    </location>
</feature>
<dbReference type="SUPFAM" id="SSF53335">
    <property type="entry name" value="S-adenosyl-L-methionine-dependent methyltransferases"/>
    <property type="match status" value="1"/>
</dbReference>
<keyword evidence="2" id="KW-0812">Transmembrane</keyword>